<dbReference type="GO" id="GO:0006493">
    <property type="term" value="P:protein O-linked glycosylation"/>
    <property type="evidence" value="ECO:0007669"/>
    <property type="project" value="TreeGrafter"/>
</dbReference>
<dbReference type="PANTHER" id="PTHR11214">
    <property type="entry name" value="BETA-1,3-N-ACETYLGLUCOSAMINYLTRANSFERASE"/>
    <property type="match status" value="1"/>
</dbReference>
<keyword evidence="17" id="KW-1185">Reference proteome</keyword>
<evidence type="ECO:0000256" key="10">
    <source>
        <dbReference type="ARBA" id="ARBA00022989"/>
    </source>
</evidence>
<keyword evidence="6 15" id="KW-0328">Glycosyltransferase</keyword>
<dbReference type="Gene3D" id="3.90.550.50">
    <property type="match status" value="1"/>
</dbReference>
<dbReference type="InterPro" id="IPR002659">
    <property type="entry name" value="Glyco_trans_31"/>
</dbReference>
<dbReference type="EMBL" id="JAFNEN010000363">
    <property type="protein sequence ID" value="KAG8184719.1"/>
    <property type="molecule type" value="Genomic_DNA"/>
</dbReference>
<feature type="transmembrane region" description="Helical" evidence="15">
    <location>
        <begin position="41"/>
        <end position="62"/>
    </location>
</feature>
<dbReference type="GO" id="GO:0000139">
    <property type="term" value="C:Golgi membrane"/>
    <property type="evidence" value="ECO:0007669"/>
    <property type="project" value="UniProtKB-SubCell"/>
</dbReference>
<evidence type="ECO:0000256" key="4">
    <source>
        <dbReference type="ARBA" id="ARBA00005093"/>
    </source>
</evidence>
<proteinExistence type="inferred from homology"/>
<evidence type="ECO:0000256" key="8">
    <source>
        <dbReference type="ARBA" id="ARBA00022692"/>
    </source>
</evidence>
<dbReference type="Pfam" id="PF01762">
    <property type="entry name" value="Galactosyl_T"/>
    <property type="match status" value="1"/>
</dbReference>
<feature type="transmembrane region" description="Helical" evidence="15">
    <location>
        <begin position="12"/>
        <end position="29"/>
    </location>
</feature>
<keyword evidence="12 15" id="KW-0472">Membrane</keyword>
<keyword evidence="14" id="KW-0464">Manganese</keyword>
<keyword evidence="11 15" id="KW-0333">Golgi apparatus</keyword>
<evidence type="ECO:0000256" key="15">
    <source>
        <dbReference type="RuleBase" id="RU363063"/>
    </source>
</evidence>
<dbReference type="FunFam" id="3.90.550.50:FF:000018">
    <property type="entry name" value="Hexosyltransferase"/>
    <property type="match status" value="1"/>
</dbReference>
<evidence type="ECO:0000313" key="17">
    <source>
        <dbReference type="Proteomes" id="UP000827092"/>
    </source>
</evidence>
<dbReference type="EC" id="2.4.1.-" evidence="15"/>
<keyword evidence="9" id="KW-0735">Signal-anchor</keyword>
<comment type="cofactor">
    <cofactor evidence="1">
        <name>Mn(2+)</name>
        <dbReference type="ChEBI" id="CHEBI:29035"/>
    </cofactor>
</comment>
<reference evidence="16 17" key="1">
    <citation type="journal article" date="2022" name="Nat. Ecol. Evol.">
        <title>A masculinizing supergene underlies an exaggerated male reproductive morph in a spider.</title>
        <authorList>
            <person name="Hendrickx F."/>
            <person name="De Corte Z."/>
            <person name="Sonet G."/>
            <person name="Van Belleghem S.M."/>
            <person name="Kostlbacher S."/>
            <person name="Vangestel C."/>
        </authorList>
    </citation>
    <scope>NUCLEOTIDE SEQUENCE [LARGE SCALE GENOMIC DNA]</scope>
    <source>
        <strain evidence="16">W744_W776</strain>
    </source>
</reference>
<evidence type="ECO:0000256" key="9">
    <source>
        <dbReference type="ARBA" id="ARBA00022968"/>
    </source>
</evidence>
<accession>A0AAV6ULX9</accession>
<gene>
    <name evidence="16" type="ORF">JTE90_019323</name>
</gene>
<protein>
    <recommendedName>
        <fullName evidence="15">Hexosyltransferase</fullName>
        <ecNumber evidence="15">2.4.1.-</ecNumber>
    </recommendedName>
</protein>
<sequence>MPIAPRPNHDVSLLYAIISNVNFYVWPVYRYGEMKKLTEKVFTKSLVFYCLCAIVFVVGYFVGVLQCIGWCNEITYGKKLYQVEKQTAYLAVIIFSAPGNYERRRAIRKTWLLNKGDRSIGHFFVVGTASLESAELNNIQHEHEEFGDLMVLDKVSDSYAKLSVKLREALTWLYANVEFVFLLKVDDDSFVRLGALYNELKLKPKEKLYWGFFDGQAKVKFGGKWKETAWFLCDRYLPYAKGGGYVITSDLVRNLALTSSYLSLYQNEDVALGTWLAPFDIKRVHDPNFDTEYLSRGCFNSYLVTHKQSISLMITKFKNLKETGNMCTSERRERNSYMYNWRVQPSLCCIRNNSQIP</sequence>
<dbReference type="Proteomes" id="UP000827092">
    <property type="component" value="Unassembled WGS sequence"/>
</dbReference>
<evidence type="ECO:0000256" key="5">
    <source>
        <dbReference type="ARBA" id="ARBA00008661"/>
    </source>
</evidence>
<name>A0AAV6ULX9_9ARAC</name>
<dbReference type="GO" id="GO:0006024">
    <property type="term" value="P:glycosaminoglycan biosynthetic process"/>
    <property type="evidence" value="ECO:0007669"/>
    <property type="project" value="UniProtKB-ARBA"/>
</dbReference>
<comment type="pathway">
    <text evidence="4">Glycan metabolism; heparan sulfate biosynthesis.</text>
</comment>
<evidence type="ECO:0000256" key="14">
    <source>
        <dbReference type="ARBA" id="ARBA00023211"/>
    </source>
</evidence>
<evidence type="ECO:0000256" key="12">
    <source>
        <dbReference type="ARBA" id="ARBA00023136"/>
    </source>
</evidence>
<evidence type="ECO:0000256" key="13">
    <source>
        <dbReference type="ARBA" id="ARBA00023180"/>
    </source>
</evidence>
<comment type="caution">
    <text evidence="16">The sequence shown here is derived from an EMBL/GenBank/DDBJ whole genome shotgun (WGS) entry which is preliminary data.</text>
</comment>
<evidence type="ECO:0000313" key="16">
    <source>
        <dbReference type="EMBL" id="KAG8184719.1"/>
    </source>
</evidence>
<keyword evidence="13" id="KW-0325">Glycoprotein</keyword>
<dbReference type="PANTHER" id="PTHR11214:SF3">
    <property type="entry name" value="BETA-1,3-GALACTOSYLTRANSFERASE 6"/>
    <property type="match status" value="1"/>
</dbReference>
<comment type="similarity">
    <text evidence="5 15">Belongs to the glycosyltransferase 31 family.</text>
</comment>
<evidence type="ECO:0000256" key="3">
    <source>
        <dbReference type="ARBA" id="ARBA00004840"/>
    </source>
</evidence>
<comment type="caution">
    <text evidence="15">Lacks conserved residue(s) required for the propagation of feature annotation.</text>
</comment>
<dbReference type="AlphaFoldDB" id="A0AAV6ULX9"/>
<comment type="subcellular location">
    <subcellularLocation>
        <location evidence="2 15">Golgi apparatus membrane</location>
        <topology evidence="2 15">Single-pass type II membrane protein</topology>
    </subcellularLocation>
</comment>
<evidence type="ECO:0000256" key="11">
    <source>
        <dbReference type="ARBA" id="ARBA00023034"/>
    </source>
</evidence>
<organism evidence="16 17">
    <name type="scientific">Oedothorax gibbosus</name>
    <dbReference type="NCBI Taxonomy" id="931172"/>
    <lineage>
        <taxon>Eukaryota</taxon>
        <taxon>Metazoa</taxon>
        <taxon>Ecdysozoa</taxon>
        <taxon>Arthropoda</taxon>
        <taxon>Chelicerata</taxon>
        <taxon>Arachnida</taxon>
        <taxon>Araneae</taxon>
        <taxon>Araneomorphae</taxon>
        <taxon>Entelegynae</taxon>
        <taxon>Araneoidea</taxon>
        <taxon>Linyphiidae</taxon>
        <taxon>Erigoninae</taxon>
        <taxon>Oedothorax</taxon>
    </lineage>
</organism>
<evidence type="ECO:0000256" key="7">
    <source>
        <dbReference type="ARBA" id="ARBA00022679"/>
    </source>
</evidence>
<keyword evidence="8 15" id="KW-0812">Transmembrane</keyword>
<keyword evidence="10 15" id="KW-1133">Transmembrane helix</keyword>
<evidence type="ECO:0000256" key="6">
    <source>
        <dbReference type="ARBA" id="ARBA00022676"/>
    </source>
</evidence>
<dbReference type="GO" id="GO:0047220">
    <property type="term" value="F:galactosylxylosylprotein 3-beta-galactosyltransferase activity"/>
    <property type="evidence" value="ECO:0007669"/>
    <property type="project" value="TreeGrafter"/>
</dbReference>
<evidence type="ECO:0000256" key="1">
    <source>
        <dbReference type="ARBA" id="ARBA00001936"/>
    </source>
</evidence>
<evidence type="ECO:0000256" key="2">
    <source>
        <dbReference type="ARBA" id="ARBA00004323"/>
    </source>
</evidence>
<keyword evidence="7" id="KW-0808">Transferase</keyword>
<comment type="pathway">
    <text evidence="3">Glycan metabolism; chondroitin sulfate biosynthesis.</text>
</comment>